<dbReference type="EMBL" id="PGCK01000015">
    <property type="protein sequence ID" value="MCD1296237.1"/>
    <property type="molecule type" value="Genomic_DNA"/>
</dbReference>
<evidence type="ECO:0000313" key="2">
    <source>
        <dbReference type="Proteomes" id="UP001320159"/>
    </source>
</evidence>
<evidence type="ECO:0000313" key="1">
    <source>
        <dbReference type="EMBL" id="MCD1296237.1"/>
    </source>
</evidence>
<accession>A0AAP2RHC4</accession>
<dbReference type="Proteomes" id="UP001320159">
    <property type="component" value="Unassembled WGS sequence"/>
</dbReference>
<sequence length="217" mass="24561">MNDRRITQILGDLESRIEEAGSIDAGHIAIKVKETGFACRQCAECCKNSCGDNTVAVFPFEIRKIMGETGMDWLDIVNPPESEDIDDNGHIHTFEWVLRKKPDGDCLFLDGDGKCKIYEIRPYICRTYPMRLDEDGLETFVCKGLKCGMIDDVEALSIAKTLKDRYITELKETFSLFEKYDGSASSGPVTEDRIYVVHDSEGRRKVRMSEDGGTYFL</sequence>
<dbReference type="PANTHER" id="PTHR35866">
    <property type="entry name" value="PUTATIVE-RELATED"/>
    <property type="match status" value="1"/>
</dbReference>
<name>A0AAP2RHC4_9EURY</name>
<dbReference type="RefSeq" id="WP_230743226.1">
    <property type="nucleotide sequence ID" value="NZ_PGCK01000015.1"/>
</dbReference>
<dbReference type="PANTHER" id="PTHR35866:SF2">
    <property type="entry name" value="YKGJ FAMILY CYSTEINE CLUSTER PROTEIN"/>
    <property type="match status" value="1"/>
</dbReference>
<proteinExistence type="predicted"/>
<protein>
    <submittedName>
        <fullName evidence="1">YkgJ family cysteine cluster protein</fullName>
    </submittedName>
</protein>
<dbReference type="AlphaFoldDB" id="A0AAP2RHC4"/>
<dbReference type="InterPro" id="IPR005358">
    <property type="entry name" value="Puta_zinc/iron-chelating_dom"/>
</dbReference>
<organism evidence="1 2">
    <name type="scientific">Methanooceanicella nereidis</name>
    <dbReference type="NCBI Taxonomy" id="2052831"/>
    <lineage>
        <taxon>Archaea</taxon>
        <taxon>Methanobacteriati</taxon>
        <taxon>Methanobacteriota</taxon>
        <taxon>Stenosarchaea group</taxon>
        <taxon>Methanomicrobia</taxon>
        <taxon>Methanocellales</taxon>
        <taxon>Methanocellaceae</taxon>
        <taxon>Methanooceanicella</taxon>
    </lineage>
</organism>
<reference evidence="1 2" key="1">
    <citation type="submission" date="2017-11" db="EMBL/GenBank/DDBJ databases">
        <title>Isolation and Characterization of Family Methanocellaceae Species from Potential Methane Hydrate Area Offshore Southwestern Taiwan.</title>
        <authorList>
            <person name="Zhang W.-L."/>
            <person name="Chen W.-C."/>
            <person name="Lai M.-C."/>
            <person name="Chen S.-C."/>
        </authorList>
    </citation>
    <scope>NUCLEOTIDE SEQUENCE [LARGE SCALE GENOMIC DNA]</scope>
    <source>
        <strain evidence="1 2">CWC-04</strain>
    </source>
</reference>
<gene>
    <name evidence="1" type="ORF">CUJ83_14640</name>
</gene>
<comment type="caution">
    <text evidence="1">The sequence shown here is derived from an EMBL/GenBank/DDBJ whole genome shotgun (WGS) entry which is preliminary data.</text>
</comment>
<keyword evidence="2" id="KW-1185">Reference proteome</keyword>
<dbReference type="Pfam" id="PF03692">
    <property type="entry name" value="CxxCxxCC"/>
    <property type="match status" value="1"/>
</dbReference>